<organism evidence="15 16">
    <name type="scientific">Turnera subulata</name>
    <dbReference type="NCBI Taxonomy" id="218843"/>
    <lineage>
        <taxon>Eukaryota</taxon>
        <taxon>Viridiplantae</taxon>
        <taxon>Streptophyta</taxon>
        <taxon>Embryophyta</taxon>
        <taxon>Tracheophyta</taxon>
        <taxon>Spermatophyta</taxon>
        <taxon>Magnoliopsida</taxon>
        <taxon>eudicotyledons</taxon>
        <taxon>Gunneridae</taxon>
        <taxon>Pentapetalae</taxon>
        <taxon>rosids</taxon>
        <taxon>fabids</taxon>
        <taxon>Malpighiales</taxon>
        <taxon>Passifloraceae</taxon>
        <taxon>Turnera</taxon>
    </lineage>
</organism>
<evidence type="ECO:0000313" key="15">
    <source>
        <dbReference type="EMBL" id="KAJ4822883.1"/>
    </source>
</evidence>
<keyword evidence="11" id="KW-0325">Glycoprotein</keyword>
<evidence type="ECO:0000256" key="11">
    <source>
        <dbReference type="ARBA" id="ARBA00023180"/>
    </source>
</evidence>
<evidence type="ECO:0000256" key="8">
    <source>
        <dbReference type="ARBA" id="ARBA00022989"/>
    </source>
</evidence>
<dbReference type="InterPro" id="IPR001611">
    <property type="entry name" value="Leu-rich_rpt"/>
</dbReference>
<feature type="signal peptide" evidence="13">
    <location>
        <begin position="1"/>
        <end position="24"/>
    </location>
</feature>
<evidence type="ECO:0000256" key="10">
    <source>
        <dbReference type="ARBA" id="ARBA00023170"/>
    </source>
</evidence>
<evidence type="ECO:0000256" key="13">
    <source>
        <dbReference type="SAM" id="SignalP"/>
    </source>
</evidence>
<dbReference type="Pfam" id="PF08263">
    <property type="entry name" value="LRRNT_2"/>
    <property type="match status" value="1"/>
</dbReference>
<dbReference type="GO" id="GO:0005886">
    <property type="term" value="C:plasma membrane"/>
    <property type="evidence" value="ECO:0007669"/>
    <property type="project" value="UniProtKB-SubCell"/>
</dbReference>
<evidence type="ECO:0000256" key="12">
    <source>
        <dbReference type="SAM" id="Phobius"/>
    </source>
</evidence>
<evidence type="ECO:0000256" key="5">
    <source>
        <dbReference type="ARBA" id="ARBA00022692"/>
    </source>
</evidence>
<evidence type="ECO:0000256" key="4">
    <source>
        <dbReference type="ARBA" id="ARBA00022614"/>
    </source>
</evidence>
<evidence type="ECO:0000256" key="1">
    <source>
        <dbReference type="ARBA" id="ARBA00004251"/>
    </source>
</evidence>
<name>A0A9Q0IZI3_9ROSI</name>
<dbReference type="OrthoDB" id="676979at2759"/>
<dbReference type="Pfam" id="PF13855">
    <property type="entry name" value="LRR_8"/>
    <property type="match status" value="3"/>
</dbReference>
<sequence>MQWSTWQHCCSIFLLLIQFQAICSLPFSPPLNLTQLCRPDQSQALLDFKNIFSINSSSSTECDRKGVVSYPKMDTWKEGGDCCSWDGVTCDRFTGKVIGLDLSCGWLQGTIPSNSSLLVLSHIQKLNLAYNGFLQGSIPQDFAKLVGLRHINLSSSRFSGLIPSPISNLYNLVSLDMSDNYDLRLDTPSFSMLTQNLTQLQVLFLDTVDLSSVAPSSLHNLSSSVLSLSLSETNLQGSFPDVIFQFPYLEKLQLSYNEDLMGTIPVSNLSRSLRVLDLLLTSFWGELPISIGNLNSLKVLSLSSCNFWGSIPASLGNLTQLTYLDLSFNGITGQIPTSLSKLWQLSWLGLTVDHLEVQIPHQVFGNLSKLTDLYLEVNNSTSQLPVSIFNLPEVSSLELTGNQLVGSLPYNVSGLSKMTYLALYNTKMNGRLPPWLYTIPSLTSLSLSNNHFNGPIPHQFQSEMDLLDLGGNEITGQVPESVFHLENLIYLDLSSNNLTGTVELERFSKLKKLRALSLSDNSLSVIVTSTDNSSWPKLQYFSLASCNLTEFPGFLRTQQDLAYLVLSNNLIVGRIPQWLSQTGNHSLKHLDLSHNLLTSTLREIPWKDLQFLDLSHNMLQGPVPAPPQSMVFFSISNNRFSGKVSSMICNAGVIQILDLSHNNLSGRIPQCLGHLSKSLLALDLGKNRFHGSIPVTFAKHCQLKNLNLNGNQLEGALPFSMVNCKQLEVLDLGKNQIRDTFPYWLDRLPDLKVLVLRSNKFYGFVRASKTNYSSFSKLRVFDLSNNKFVGPIPKGYLHNSKAAMDSTGGGTESGIRYMGEIADNISYATNEPYYFSVALTLKGNDIEMQRVLQIFTTLDLSGNNFEGEIPEYIGKLRSLQGLNLSHNNLSGGIPSSLGNLTALEWLDLSVNKLSGHIPPELAGLTFLSFMNLSQNRLTGPIPQGKQFNTFQNTSYEGNVGLCGFPLSKACEPRQLSPPDIAYLQEDDSSFFRDGFGWKAVLIGYASGILFGVAMGCLMFRLRKPKWLLAMIFGRGLGRTTRRRRIVRIGR</sequence>
<dbReference type="PRINTS" id="PR00019">
    <property type="entry name" value="LEURICHRPT"/>
</dbReference>
<proteinExistence type="inferred from homology"/>
<comment type="subcellular location">
    <subcellularLocation>
        <location evidence="1">Cell membrane</location>
        <topology evidence="1">Single-pass type I membrane protein</topology>
    </subcellularLocation>
</comment>
<keyword evidence="7" id="KW-0677">Repeat</keyword>
<evidence type="ECO:0000256" key="3">
    <source>
        <dbReference type="ARBA" id="ARBA00022475"/>
    </source>
</evidence>
<dbReference type="InterPro" id="IPR003591">
    <property type="entry name" value="Leu-rich_rpt_typical-subtyp"/>
</dbReference>
<keyword evidence="10" id="KW-0675">Receptor</keyword>
<evidence type="ECO:0000313" key="16">
    <source>
        <dbReference type="Proteomes" id="UP001141552"/>
    </source>
</evidence>
<dbReference type="Gene3D" id="3.80.10.10">
    <property type="entry name" value="Ribonuclease Inhibitor"/>
    <property type="match status" value="6"/>
</dbReference>
<dbReference type="Proteomes" id="UP001141552">
    <property type="component" value="Unassembled WGS sequence"/>
</dbReference>
<evidence type="ECO:0000256" key="9">
    <source>
        <dbReference type="ARBA" id="ARBA00023136"/>
    </source>
</evidence>
<dbReference type="AlphaFoldDB" id="A0A9Q0IZI3"/>
<comment type="caution">
    <text evidence="15">The sequence shown here is derived from an EMBL/GenBank/DDBJ whole genome shotgun (WGS) entry which is preliminary data.</text>
</comment>
<accession>A0A9Q0IZI3</accession>
<evidence type="ECO:0000256" key="2">
    <source>
        <dbReference type="ARBA" id="ARBA00009592"/>
    </source>
</evidence>
<keyword evidence="3" id="KW-1003">Cell membrane</keyword>
<dbReference type="FunFam" id="3.80.10.10:FF:000095">
    <property type="entry name" value="LRR receptor-like serine/threonine-protein kinase GSO1"/>
    <property type="match status" value="2"/>
</dbReference>
<dbReference type="EMBL" id="JAKUCV010007554">
    <property type="protein sequence ID" value="KAJ4822883.1"/>
    <property type="molecule type" value="Genomic_DNA"/>
</dbReference>
<protein>
    <recommendedName>
        <fullName evidence="14">Leucine-rich repeat-containing N-terminal plant-type domain-containing protein</fullName>
    </recommendedName>
</protein>
<keyword evidence="5 12" id="KW-0812">Transmembrane</keyword>
<dbReference type="Pfam" id="PF00560">
    <property type="entry name" value="LRR_1"/>
    <property type="match status" value="7"/>
</dbReference>
<dbReference type="SUPFAM" id="SSF52058">
    <property type="entry name" value="L domain-like"/>
    <property type="match status" value="4"/>
</dbReference>
<dbReference type="InterPro" id="IPR046956">
    <property type="entry name" value="RLP23-like"/>
</dbReference>
<evidence type="ECO:0000256" key="6">
    <source>
        <dbReference type="ARBA" id="ARBA00022729"/>
    </source>
</evidence>
<dbReference type="PANTHER" id="PTHR48061">
    <property type="entry name" value="LEUCINE-RICH REPEAT RECEPTOR PROTEIN KINASE EMS1-LIKE-RELATED"/>
    <property type="match status" value="1"/>
</dbReference>
<dbReference type="PROSITE" id="PS51450">
    <property type="entry name" value="LRR"/>
    <property type="match status" value="2"/>
</dbReference>
<dbReference type="InterPro" id="IPR013210">
    <property type="entry name" value="LRR_N_plant-typ"/>
</dbReference>
<evidence type="ECO:0000259" key="14">
    <source>
        <dbReference type="Pfam" id="PF08263"/>
    </source>
</evidence>
<keyword evidence="9 12" id="KW-0472">Membrane</keyword>
<dbReference type="InterPro" id="IPR032675">
    <property type="entry name" value="LRR_dom_sf"/>
</dbReference>
<keyword evidence="16" id="KW-1185">Reference proteome</keyword>
<reference evidence="15" key="1">
    <citation type="submission" date="2022-02" db="EMBL/GenBank/DDBJ databases">
        <authorList>
            <person name="Henning P.M."/>
            <person name="McCubbin A.G."/>
            <person name="Shore J.S."/>
        </authorList>
    </citation>
    <scope>NUCLEOTIDE SEQUENCE</scope>
    <source>
        <strain evidence="15">F60SS</strain>
        <tissue evidence="15">Leaves</tissue>
    </source>
</reference>
<reference evidence="15" key="2">
    <citation type="journal article" date="2023" name="Plants (Basel)">
        <title>Annotation of the Turnera subulata (Passifloraceae) Draft Genome Reveals the S-Locus Evolved after the Divergence of Turneroideae from Passifloroideae in a Stepwise Manner.</title>
        <authorList>
            <person name="Henning P.M."/>
            <person name="Roalson E.H."/>
            <person name="Mir W."/>
            <person name="McCubbin A.G."/>
            <person name="Shore J.S."/>
        </authorList>
    </citation>
    <scope>NUCLEOTIDE SEQUENCE</scope>
    <source>
        <strain evidence="15">F60SS</strain>
    </source>
</reference>
<dbReference type="PANTHER" id="PTHR48061:SF46">
    <property type="entry name" value="LEUCINE-RICH REPEAT-CONTAINING N-TERMINAL PLANT-TYPE DOMAIN-CONTAINING PROTEIN"/>
    <property type="match status" value="1"/>
</dbReference>
<keyword evidence="6 13" id="KW-0732">Signal</keyword>
<dbReference type="FunFam" id="3.80.10.10:FF:000041">
    <property type="entry name" value="LRR receptor-like serine/threonine-protein kinase ERECTA"/>
    <property type="match status" value="1"/>
</dbReference>
<feature type="chain" id="PRO_5040296651" description="Leucine-rich repeat-containing N-terminal plant-type domain-containing protein" evidence="13">
    <location>
        <begin position="25"/>
        <end position="1050"/>
    </location>
</feature>
<evidence type="ECO:0000256" key="7">
    <source>
        <dbReference type="ARBA" id="ARBA00022737"/>
    </source>
</evidence>
<feature type="domain" description="Leucine-rich repeat-containing N-terminal plant-type" evidence="14">
    <location>
        <begin position="39"/>
        <end position="91"/>
    </location>
</feature>
<comment type="similarity">
    <text evidence="2">Belongs to the RLP family.</text>
</comment>
<feature type="transmembrane region" description="Helical" evidence="12">
    <location>
        <begin position="995"/>
        <end position="1019"/>
    </location>
</feature>
<keyword evidence="8 12" id="KW-1133">Transmembrane helix</keyword>
<keyword evidence="4" id="KW-0433">Leucine-rich repeat</keyword>
<dbReference type="SMART" id="SM00369">
    <property type="entry name" value="LRR_TYP"/>
    <property type="match status" value="9"/>
</dbReference>
<gene>
    <name evidence="15" type="ORF">Tsubulata_023551</name>
</gene>